<gene>
    <name evidence="1" type="ORF">K504DRAFT_505015</name>
</gene>
<dbReference type="EMBL" id="MU005775">
    <property type="protein sequence ID" value="KAF2706935.1"/>
    <property type="molecule type" value="Genomic_DNA"/>
</dbReference>
<protein>
    <submittedName>
        <fullName evidence="1">Uncharacterized protein</fullName>
    </submittedName>
</protein>
<dbReference type="Proteomes" id="UP000799428">
    <property type="component" value="Unassembled WGS sequence"/>
</dbReference>
<sequence length="154" mass="17367">MPNPKRTGHLFPNVESRELLLRTGGNEDRAIKDAYQKERSPIHQPWQRMTLSGSVVREHERNGIATGLATADKRSLDYAKFHWVSTLNTNELKRFQATHGPFLLFLCNVHHLTHALIYLTDCSSIHICSPIVPIAPQFSPLRIPSGPRLALNGL</sequence>
<reference evidence="1" key="1">
    <citation type="journal article" date="2020" name="Stud. Mycol.">
        <title>101 Dothideomycetes genomes: a test case for predicting lifestyles and emergence of pathogens.</title>
        <authorList>
            <person name="Haridas S."/>
            <person name="Albert R."/>
            <person name="Binder M."/>
            <person name="Bloem J."/>
            <person name="Labutti K."/>
            <person name="Salamov A."/>
            <person name="Andreopoulos B."/>
            <person name="Baker S."/>
            <person name="Barry K."/>
            <person name="Bills G."/>
            <person name="Bluhm B."/>
            <person name="Cannon C."/>
            <person name="Castanera R."/>
            <person name="Culley D."/>
            <person name="Daum C."/>
            <person name="Ezra D."/>
            <person name="Gonzalez J."/>
            <person name="Henrissat B."/>
            <person name="Kuo A."/>
            <person name="Liang C."/>
            <person name="Lipzen A."/>
            <person name="Lutzoni F."/>
            <person name="Magnuson J."/>
            <person name="Mondo S."/>
            <person name="Nolan M."/>
            <person name="Ohm R."/>
            <person name="Pangilinan J."/>
            <person name="Park H.-J."/>
            <person name="Ramirez L."/>
            <person name="Alfaro M."/>
            <person name="Sun H."/>
            <person name="Tritt A."/>
            <person name="Yoshinaga Y."/>
            <person name="Zwiers L.-H."/>
            <person name="Turgeon B."/>
            <person name="Goodwin S."/>
            <person name="Spatafora J."/>
            <person name="Crous P."/>
            <person name="Grigoriev I."/>
        </authorList>
    </citation>
    <scope>NUCLEOTIDE SEQUENCE</scope>
    <source>
        <strain evidence="1">CBS 279.74</strain>
    </source>
</reference>
<name>A0A6G1K337_9PLEO</name>
<organism evidence="1 2">
    <name type="scientific">Pleomassaria siparia CBS 279.74</name>
    <dbReference type="NCBI Taxonomy" id="1314801"/>
    <lineage>
        <taxon>Eukaryota</taxon>
        <taxon>Fungi</taxon>
        <taxon>Dikarya</taxon>
        <taxon>Ascomycota</taxon>
        <taxon>Pezizomycotina</taxon>
        <taxon>Dothideomycetes</taxon>
        <taxon>Pleosporomycetidae</taxon>
        <taxon>Pleosporales</taxon>
        <taxon>Pleomassariaceae</taxon>
        <taxon>Pleomassaria</taxon>
    </lineage>
</organism>
<dbReference type="AlphaFoldDB" id="A0A6G1K337"/>
<evidence type="ECO:0000313" key="1">
    <source>
        <dbReference type="EMBL" id="KAF2706935.1"/>
    </source>
</evidence>
<accession>A0A6G1K337</accession>
<proteinExistence type="predicted"/>
<keyword evidence="2" id="KW-1185">Reference proteome</keyword>
<evidence type="ECO:0000313" key="2">
    <source>
        <dbReference type="Proteomes" id="UP000799428"/>
    </source>
</evidence>